<reference evidence="1" key="1">
    <citation type="submission" date="2025-08" db="UniProtKB">
        <authorList>
            <consortium name="Ensembl"/>
        </authorList>
    </citation>
    <scope>IDENTIFICATION</scope>
</reference>
<reference evidence="1" key="2">
    <citation type="submission" date="2025-09" db="UniProtKB">
        <authorList>
            <consortium name="Ensembl"/>
        </authorList>
    </citation>
    <scope>IDENTIFICATION</scope>
</reference>
<evidence type="ECO:0000313" key="2">
    <source>
        <dbReference type="Proteomes" id="UP000261560"/>
    </source>
</evidence>
<sequence>MIQVFRSPGRHGYAVEVSPFIPNRVACAASQYYGIAGQGCRAVGSKASKKSQLDVKLSSYSCNTHLHFVCVLSAAIFPTEDVTHAEERVKVRDFY</sequence>
<name>A0A3B3CDZ0_ORYME</name>
<dbReference type="PaxDb" id="30732-ENSOMEP00000015272"/>
<dbReference type="AlphaFoldDB" id="A0A3B3CDZ0"/>
<dbReference type="STRING" id="30732.ENSOMEP00000015272"/>
<accession>A0A3B3CDZ0</accession>
<protein>
    <submittedName>
        <fullName evidence="1">Uncharacterized protein</fullName>
    </submittedName>
</protein>
<proteinExistence type="predicted"/>
<keyword evidence="2" id="KW-1185">Reference proteome</keyword>
<dbReference type="Ensembl" id="ENSOMET00000023383.1">
    <property type="protein sequence ID" value="ENSOMEP00000015272.1"/>
    <property type="gene ID" value="ENSOMEG00000016818.1"/>
</dbReference>
<organism evidence="1 2">
    <name type="scientific">Oryzias melastigma</name>
    <name type="common">Marine medaka</name>
    <dbReference type="NCBI Taxonomy" id="30732"/>
    <lineage>
        <taxon>Eukaryota</taxon>
        <taxon>Metazoa</taxon>
        <taxon>Chordata</taxon>
        <taxon>Craniata</taxon>
        <taxon>Vertebrata</taxon>
        <taxon>Euteleostomi</taxon>
        <taxon>Actinopterygii</taxon>
        <taxon>Neopterygii</taxon>
        <taxon>Teleostei</taxon>
        <taxon>Neoteleostei</taxon>
        <taxon>Acanthomorphata</taxon>
        <taxon>Ovalentaria</taxon>
        <taxon>Atherinomorphae</taxon>
        <taxon>Beloniformes</taxon>
        <taxon>Adrianichthyidae</taxon>
        <taxon>Oryziinae</taxon>
        <taxon>Oryzias</taxon>
    </lineage>
</organism>
<evidence type="ECO:0000313" key="1">
    <source>
        <dbReference type="Ensembl" id="ENSOMEP00000015272.1"/>
    </source>
</evidence>
<dbReference type="Proteomes" id="UP000261560">
    <property type="component" value="Unplaced"/>
</dbReference>